<dbReference type="InterPro" id="IPR016181">
    <property type="entry name" value="Acyl_CoA_acyltransferase"/>
</dbReference>
<evidence type="ECO:0000259" key="1">
    <source>
        <dbReference type="PROSITE" id="PS51186"/>
    </source>
</evidence>
<dbReference type="GO" id="GO:0016747">
    <property type="term" value="F:acyltransferase activity, transferring groups other than amino-acyl groups"/>
    <property type="evidence" value="ECO:0007669"/>
    <property type="project" value="InterPro"/>
</dbReference>
<evidence type="ECO:0000313" key="3">
    <source>
        <dbReference type="Proteomes" id="UP000676917"/>
    </source>
</evidence>
<dbReference type="CDD" id="cd04301">
    <property type="entry name" value="NAT_SF"/>
    <property type="match status" value="1"/>
</dbReference>
<dbReference type="InterPro" id="IPR000182">
    <property type="entry name" value="GNAT_dom"/>
</dbReference>
<dbReference type="Pfam" id="PF13673">
    <property type="entry name" value="Acetyltransf_10"/>
    <property type="match status" value="1"/>
</dbReference>
<protein>
    <submittedName>
        <fullName evidence="2">GNAT family acetyltransferase</fullName>
    </submittedName>
</protein>
<feature type="domain" description="N-acetyltransferase" evidence="1">
    <location>
        <begin position="6"/>
        <end position="149"/>
    </location>
</feature>
<sequence length="149" mass="17409">MHWQLKSFNELTVQELYGILKARTDIFVVEQECPYPELDNYDQKSLHYYLTVEGEIAAYVRLLPKGLVYKETPAIGRVLVVEKFRSRGYAREIMENALHIIDEKWQESSVRIQAQAYLKGFYESLGFQQISSEYLEDGIPHIDMLLEGN</sequence>
<dbReference type="Gene3D" id="3.40.630.30">
    <property type="match status" value="1"/>
</dbReference>
<name>A0A919XA26_9BACI</name>
<accession>A0A919XA26</accession>
<evidence type="ECO:0000313" key="2">
    <source>
        <dbReference type="EMBL" id="GIO27157.1"/>
    </source>
</evidence>
<keyword evidence="3" id="KW-1185">Reference proteome</keyword>
<dbReference type="AlphaFoldDB" id="A0A919XA26"/>
<dbReference type="PROSITE" id="PS51186">
    <property type="entry name" value="GNAT"/>
    <property type="match status" value="1"/>
</dbReference>
<gene>
    <name evidence="2" type="ORF">J43TS3_17680</name>
</gene>
<dbReference type="SUPFAM" id="SSF55729">
    <property type="entry name" value="Acyl-CoA N-acyltransferases (Nat)"/>
    <property type="match status" value="1"/>
</dbReference>
<dbReference type="EMBL" id="BORP01000003">
    <property type="protein sequence ID" value="GIO27157.1"/>
    <property type="molecule type" value="Genomic_DNA"/>
</dbReference>
<dbReference type="Proteomes" id="UP000676917">
    <property type="component" value="Unassembled WGS sequence"/>
</dbReference>
<comment type="caution">
    <text evidence="2">The sequence shown here is derived from an EMBL/GenBank/DDBJ whole genome shotgun (WGS) entry which is preliminary data.</text>
</comment>
<proteinExistence type="predicted"/>
<reference evidence="2" key="1">
    <citation type="submission" date="2021-03" db="EMBL/GenBank/DDBJ databases">
        <title>Antimicrobial resistance genes in bacteria isolated from Japanese honey, and their potential for conferring macrolide and lincosamide resistance in the American foulbrood pathogen Paenibacillus larvae.</title>
        <authorList>
            <person name="Okamoto M."/>
            <person name="Kumagai M."/>
            <person name="Kanamori H."/>
            <person name="Takamatsu D."/>
        </authorList>
    </citation>
    <scope>NUCLEOTIDE SEQUENCE</scope>
    <source>
        <strain evidence="2">J43TS3</strain>
    </source>
</reference>
<organism evidence="2 3">
    <name type="scientific">Ornithinibacillus bavariensis</name>
    <dbReference type="NCBI Taxonomy" id="545502"/>
    <lineage>
        <taxon>Bacteria</taxon>
        <taxon>Bacillati</taxon>
        <taxon>Bacillota</taxon>
        <taxon>Bacilli</taxon>
        <taxon>Bacillales</taxon>
        <taxon>Bacillaceae</taxon>
        <taxon>Ornithinibacillus</taxon>
    </lineage>
</organism>
<dbReference type="RefSeq" id="WP_212920662.1">
    <property type="nucleotide sequence ID" value="NZ_BORP01000003.1"/>
</dbReference>